<dbReference type="PANTHER" id="PTHR30329">
    <property type="entry name" value="STATOR ELEMENT OF FLAGELLAR MOTOR COMPLEX"/>
    <property type="match status" value="1"/>
</dbReference>
<dbReference type="CDD" id="cd07185">
    <property type="entry name" value="OmpA_C-like"/>
    <property type="match status" value="1"/>
</dbReference>
<dbReference type="PROSITE" id="PS51123">
    <property type="entry name" value="OMPA_2"/>
    <property type="match status" value="1"/>
</dbReference>
<dbReference type="EMBL" id="CP029480">
    <property type="protein sequence ID" value="AWV98423.1"/>
    <property type="molecule type" value="Genomic_DNA"/>
</dbReference>
<dbReference type="InterPro" id="IPR050330">
    <property type="entry name" value="Bact_OuterMem_StrucFunc"/>
</dbReference>
<dbReference type="AlphaFoldDB" id="A0A2Z4GBX0"/>
<evidence type="ECO:0000256" key="2">
    <source>
        <dbReference type="ARBA" id="ARBA00023136"/>
    </source>
</evidence>
<keyword evidence="8" id="KW-1185">Reference proteome</keyword>
<proteinExistence type="predicted"/>
<keyword evidence="5" id="KW-0732">Signal</keyword>
<evidence type="ECO:0000256" key="5">
    <source>
        <dbReference type="SAM" id="SignalP"/>
    </source>
</evidence>
<dbReference type="Proteomes" id="UP000249873">
    <property type="component" value="Chromosome"/>
</dbReference>
<evidence type="ECO:0000256" key="1">
    <source>
        <dbReference type="ARBA" id="ARBA00004442"/>
    </source>
</evidence>
<name>A0A2Z4GBX0_9BACT</name>
<comment type="subcellular location">
    <subcellularLocation>
        <location evidence="1">Cell outer membrane</location>
    </subcellularLocation>
</comment>
<sequence>MILNKNILYKTLSCLSLLLLFGFGAMAQKRVYLEAADSFSGEKVKVEWRAISGKTNNSYVIKTEDNLQFIDIIGDDEVQLKAINDLYYVEEKIVFASDINDGEEVKLGVEKRPTASLKIVAKSKETDRDEPASYEVFFEGRMVGRGNTTRSSLKYELVVQQSGSYQIITKSPGYSESKTDFDVQIGNPSNLVEMVVYLEKPGNQVAIRFTDEQSGKPVNASVKISETSSGKVVYDEAAPNGVVLFTFKSGINYKITGVSKDYREYSKTLEGSQREDLKAVMRPYAFIEFKITDSRTKRPIPASIKLISPSGKTNTYAYKEGEKIRPEETGDYKVEIQSEGYVPSSGTVGVASLYGSSVEPVFTLVEADKQFFINVIDHYTKERVGNADFRVFGPGGEEMPGIKQNENGTYYFITDPEKSYFIESGGKGYQPVTKSLKEDNKRFTLELYWTPEVTHSFKLMEQFTNKPVTNASLKIINEYGKELFVYDTKKDGIFLTRMEEKINVNYSIVAEGYQSDAIPKILSSNAQELYLTPIGTATYNVEVIDLVSKERLKASIKYFLDKKEIDLVEYEGSDRVEVSYGGNKNYSIEVRMKGYTSFTGLVGAEMIKGNSIVIPLTKDAYLISFKIIGIDDNTALRKIQLRINAKGGERATEKFVAKTSIYEADLLGEESYTIQVLADGFEAYADAFKVSDLVESNFVKTITLKEAPKTIIKEKPEPVAIVEVPEPEPEIVKPEVKKEEAPVLAVVKPEPKTPIIEKPAPKPIQKPALPPKEKVAAAMPKTVSQMQAEFNKKTSLGQRYLLEEVYFDQGSSKIRDAEVTELNELAETIKNNENFVIEIVGYTDNVGDPRLNLGLSQFRAKAVANYLFFKGADPDRIRSNGFGQEKAVAENDTEENRAKNRRVEMVLIKN</sequence>
<dbReference type="Gene3D" id="3.30.1330.60">
    <property type="entry name" value="OmpA-like domain"/>
    <property type="match status" value="1"/>
</dbReference>
<evidence type="ECO:0000313" key="7">
    <source>
        <dbReference type="EMBL" id="AWV98423.1"/>
    </source>
</evidence>
<dbReference type="Pfam" id="PF00691">
    <property type="entry name" value="OmpA"/>
    <property type="match status" value="1"/>
</dbReference>
<dbReference type="InterPro" id="IPR006664">
    <property type="entry name" value="OMP_bac"/>
</dbReference>
<evidence type="ECO:0000313" key="8">
    <source>
        <dbReference type="Proteomes" id="UP000249873"/>
    </source>
</evidence>
<dbReference type="GO" id="GO:0009279">
    <property type="term" value="C:cell outer membrane"/>
    <property type="evidence" value="ECO:0007669"/>
    <property type="project" value="UniProtKB-SubCell"/>
</dbReference>
<organism evidence="7 8">
    <name type="scientific">Arcticibacterium luteifluviistationis</name>
    <dbReference type="NCBI Taxonomy" id="1784714"/>
    <lineage>
        <taxon>Bacteria</taxon>
        <taxon>Pseudomonadati</taxon>
        <taxon>Bacteroidota</taxon>
        <taxon>Cytophagia</taxon>
        <taxon>Cytophagales</taxon>
        <taxon>Leadbetterellaceae</taxon>
        <taxon>Arcticibacterium</taxon>
    </lineage>
</organism>
<feature type="signal peptide" evidence="5">
    <location>
        <begin position="1"/>
        <end position="27"/>
    </location>
</feature>
<dbReference type="SUPFAM" id="SSF103088">
    <property type="entry name" value="OmpA-like"/>
    <property type="match status" value="1"/>
</dbReference>
<keyword evidence="2 4" id="KW-0472">Membrane</keyword>
<evidence type="ECO:0000256" key="3">
    <source>
        <dbReference type="ARBA" id="ARBA00023237"/>
    </source>
</evidence>
<feature type="domain" description="OmpA-like" evidence="6">
    <location>
        <begin position="794"/>
        <end position="910"/>
    </location>
</feature>
<feature type="chain" id="PRO_5016443148" description="OmpA-like domain-containing protein" evidence="5">
    <location>
        <begin position="28"/>
        <end position="910"/>
    </location>
</feature>
<protein>
    <recommendedName>
        <fullName evidence="6">OmpA-like domain-containing protein</fullName>
    </recommendedName>
</protein>
<dbReference type="PANTHER" id="PTHR30329:SF21">
    <property type="entry name" value="LIPOPROTEIN YIAD-RELATED"/>
    <property type="match status" value="1"/>
</dbReference>
<reference evidence="7 8" key="1">
    <citation type="submission" date="2018-05" db="EMBL/GenBank/DDBJ databases">
        <title>Complete genome sequence of Arcticibacterium luteifluviistationis SM1504T, a cytophagaceae bacterium isolated from Arctic surface seawater.</title>
        <authorList>
            <person name="Li Y."/>
            <person name="Qin Q.-L."/>
        </authorList>
    </citation>
    <scope>NUCLEOTIDE SEQUENCE [LARGE SCALE GENOMIC DNA]</scope>
    <source>
        <strain evidence="7 8">SM1504</strain>
    </source>
</reference>
<dbReference type="PRINTS" id="PR01021">
    <property type="entry name" value="OMPADOMAIN"/>
</dbReference>
<dbReference type="OrthoDB" id="911314at2"/>
<dbReference type="InterPro" id="IPR006665">
    <property type="entry name" value="OmpA-like"/>
</dbReference>
<dbReference type="KEGG" id="als:DJ013_09650"/>
<evidence type="ECO:0000259" key="6">
    <source>
        <dbReference type="PROSITE" id="PS51123"/>
    </source>
</evidence>
<accession>A0A2Z4GBX0</accession>
<keyword evidence="3" id="KW-0998">Cell outer membrane</keyword>
<dbReference type="InterPro" id="IPR036737">
    <property type="entry name" value="OmpA-like_sf"/>
</dbReference>
<gene>
    <name evidence="7" type="ORF">DJ013_09650</name>
</gene>
<evidence type="ECO:0000256" key="4">
    <source>
        <dbReference type="PROSITE-ProRule" id="PRU00473"/>
    </source>
</evidence>